<reference evidence="7 8" key="1">
    <citation type="submission" date="2018-06" db="EMBL/GenBank/DDBJ databases">
        <title>Genomic Encyclopedia of Archaeal and Bacterial Type Strains, Phase II (KMG-II): from individual species to whole genera.</title>
        <authorList>
            <person name="Goeker M."/>
        </authorList>
    </citation>
    <scope>NUCLEOTIDE SEQUENCE [LARGE SCALE GENOMIC DNA]</scope>
    <source>
        <strain evidence="7 8">DSM 24525</strain>
    </source>
</reference>
<evidence type="ECO:0000313" key="7">
    <source>
        <dbReference type="EMBL" id="PZW43126.1"/>
    </source>
</evidence>
<dbReference type="Pfam" id="PF00883">
    <property type="entry name" value="Peptidase_M17"/>
    <property type="match status" value="1"/>
</dbReference>
<organism evidence="7 8">
    <name type="scientific">Humitalea rosea</name>
    <dbReference type="NCBI Taxonomy" id="990373"/>
    <lineage>
        <taxon>Bacteria</taxon>
        <taxon>Pseudomonadati</taxon>
        <taxon>Pseudomonadota</taxon>
        <taxon>Alphaproteobacteria</taxon>
        <taxon>Acetobacterales</taxon>
        <taxon>Roseomonadaceae</taxon>
        <taxon>Humitalea</taxon>
    </lineage>
</organism>
<protein>
    <submittedName>
        <fullName evidence="7">Leucyl aminopeptidase</fullName>
    </submittedName>
</protein>
<dbReference type="InterPro" id="IPR011356">
    <property type="entry name" value="Leucine_aapep/pepB"/>
</dbReference>
<dbReference type="EMBL" id="QKYU01000016">
    <property type="protein sequence ID" value="PZW43126.1"/>
    <property type="molecule type" value="Genomic_DNA"/>
</dbReference>
<dbReference type="Gene3D" id="3.40.630.10">
    <property type="entry name" value="Zn peptidases"/>
    <property type="match status" value="1"/>
</dbReference>
<keyword evidence="5" id="KW-0464">Manganese</keyword>
<keyword evidence="2 7" id="KW-0031">Aminopeptidase</keyword>
<dbReference type="GO" id="GO:0070006">
    <property type="term" value="F:metalloaminopeptidase activity"/>
    <property type="evidence" value="ECO:0007669"/>
    <property type="project" value="InterPro"/>
</dbReference>
<feature type="domain" description="Cytosol aminopeptidase" evidence="6">
    <location>
        <begin position="178"/>
        <end position="481"/>
    </location>
</feature>
<gene>
    <name evidence="7" type="ORF">C8P66_11647</name>
</gene>
<dbReference type="PANTHER" id="PTHR11963:SF23">
    <property type="entry name" value="CYTOSOL AMINOPEPTIDASE"/>
    <property type="match status" value="1"/>
</dbReference>
<sequence length="496" mass="51460">MRYGLPRLRLRFDAPKPGRTTLLALAAGPAPHEAAAAAGFTGASGQAVRLSAPGFPDLVMAGAGAGEARDWERAGGEAMALLLAEPAATAAGPRPTTSLRAGPAEMRPLRRIALDLRGLPAEAAMAVATGAALRGWQPPIRRRGATPRPPRLMLHVIEDEAMAPAFARMEAMLRGVALARTLVAEPANILTPKRFAARMRHLARCGVQVEVFGRSALEAAGAGAILAVGRASANPPRLVVLRWPGEGDPVVFVGKGITFDTGGISIKPALGMEDMRADMAGAAAAAGAILTLALRNSPASACAVLALAENMPGADAWRPGDIIHTLSGRTVETIDTDAEGRMVLADALAWAVRELEPAALVDLATLTGSIVTALGHHRAGLFGNDPPLLAMVAAAGETVGDAVWPMPIAKEHEEALKSDIADLRQCASGKLQPDACHAAAFLRHFAEGVPWAHLDIAGVESREEANWQGPAGATGFGVRLLDALAAARFEDPDRLT</sequence>
<dbReference type="GO" id="GO:0006508">
    <property type="term" value="P:proteolysis"/>
    <property type="evidence" value="ECO:0007669"/>
    <property type="project" value="UniProtKB-KW"/>
</dbReference>
<dbReference type="RefSeq" id="WP_111399001.1">
    <property type="nucleotide sequence ID" value="NZ_QKYU01000016.1"/>
</dbReference>
<comment type="similarity">
    <text evidence="1">Belongs to the peptidase M17 family.</text>
</comment>
<dbReference type="PANTHER" id="PTHR11963">
    <property type="entry name" value="LEUCINE AMINOPEPTIDASE-RELATED"/>
    <property type="match status" value="1"/>
</dbReference>
<dbReference type="Proteomes" id="UP000249688">
    <property type="component" value="Unassembled WGS sequence"/>
</dbReference>
<dbReference type="InterPro" id="IPR000819">
    <property type="entry name" value="Peptidase_M17_C"/>
</dbReference>
<evidence type="ECO:0000313" key="8">
    <source>
        <dbReference type="Proteomes" id="UP000249688"/>
    </source>
</evidence>
<evidence type="ECO:0000256" key="2">
    <source>
        <dbReference type="ARBA" id="ARBA00022438"/>
    </source>
</evidence>
<evidence type="ECO:0000256" key="3">
    <source>
        <dbReference type="ARBA" id="ARBA00022670"/>
    </source>
</evidence>
<evidence type="ECO:0000256" key="4">
    <source>
        <dbReference type="ARBA" id="ARBA00022801"/>
    </source>
</evidence>
<dbReference type="GO" id="GO:0005737">
    <property type="term" value="C:cytoplasm"/>
    <property type="evidence" value="ECO:0007669"/>
    <property type="project" value="InterPro"/>
</dbReference>
<name>A0A2W7I8B5_9PROT</name>
<keyword evidence="3" id="KW-0645">Protease</keyword>
<dbReference type="OrthoDB" id="9809354at2"/>
<evidence type="ECO:0000259" key="6">
    <source>
        <dbReference type="Pfam" id="PF00883"/>
    </source>
</evidence>
<evidence type="ECO:0000256" key="5">
    <source>
        <dbReference type="ARBA" id="ARBA00023211"/>
    </source>
</evidence>
<proteinExistence type="inferred from homology"/>
<dbReference type="SUPFAM" id="SSF53187">
    <property type="entry name" value="Zn-dependent exopeptidases"/>
    <property type="match status" value="1"/>
</dbReference>
<comment type="caution">
    <text evidence="7">The sequence shown here is derived from an EMBL/GenBank/DDBJ whole genome shotgun (WGS) entry which is preliminary data.</text>
</comment>
<evidence type="ECO:0000256" key="1">
    <source>
        <dbReference type="ARBA" id="ARBA00009528"/>
    </source>
</evidence>
<dbReference type="PRINTS" id="PR00481">
    <property type="entry name" value="LAMNOPPTDASE"/>
</dbReference>
<dbReference type="CDD" id="cd00433">
    <property type="entry name" value="Peptidase_M17"/>
    <property type="match status" value="1"/>
</dbReference>
<keyword evidence="4" id="KW-0378">Hydrolase</keyword>
<dbReference type="GO" id="GO:0030145">
    <property type="term" value="F:manganese ion binding"/>
    <property type="evidence" value="ECO:0007669"/>
    <property type="project" value="InterPro"/>
</dbReference>
<keyword evidence="8" id="KW-1185">Reference proteome</keyword>
<accession>A0A2W7I8B5</accession>
<dbReference type="AlphaFoldDB" id="A0A2W7I8B5"/>